<feature type="domain" description="Recombinase" evidence="2">
    <location>
        <begin position="166"/>
        <end position="310"/>
    </location>
</feature>
<dbReference type="InterPro" id="IPR038109">
    <property type="entry name" value="DNA_bind_recomb_sf"/>
</dbReference>
<protein>
    <submittedName>
        <fullName evidence="3">Recombinase family protein</fullName>
    </submittedName>
</protein>
<evidence type="ECO:0000313" key="3">
    <source>
        <dbReference type="EMBL" id="HIU49704.1"/>
    </source>
</evidence>
<dbReference type="Gene3D" id="3.40.50.1390">
    <property type="entry name" value="Resolvase, N-terminal catalytic domain"/>
    <property type="match status" value="1"/>
</dbReference>
<dbReference type="InterPro" id="IPR025827">
    <property type="entry name" value="Zn_ribbon_recom_dom"/>
</dbReference>
<dbReference type="GO" id="GO:0003677">
    <property type="term" value="F:DNA binding"/>
    <property type="evidence" value="ECO:0007669"/>
    <property type="project" value="InterPro"/>
</dbReference>
<dbReference type="AlphaFoldDB" id="A0A9D1LX86"/>
<reference evidence="3" key="2">
    <citation type="journal article" date="2021" name="PeerJ">
        <title>Extensive microbial diversity within the chicken gut microbiome revealed by metagenomics and culture.</title>
        <authorList>
            <person name="Gilroy R."/>
            <person name="Ravi A."/>
            <person name="Getino M."/>
            <person name="Pursley I."/>
            <person name="Horton D.L."/>
            <person name="Alikhan N.F."/>
            <person name="Baker D."/>
            <person name="Gharbi K."/>
            <person name="Hall N."/>
            <person name="Watson M."/>
            <person name="Adriaenssens E.M."/>
            <person name="Foster-Nyarko E."/>
            <person name="Jarju S."/>
            <person name="Secka A."/>
            <person name="Antonio M."/>
            <person name="Oren A."/>
            <person name="Chaudhuri R.R."/>
            <person name="La Ragione R."/>
            <person name="Hildebrand F."/>
            <person name="Pallen M.J."/>
        </authorList>
    </citation>
    <scope>NUCLEOTIDE SEQUENCE</scope>
    <source>
        <strain evidence="3">ChiGjej1B1-1684</strain>
    </source>
</reference>
<keyword evidence="1" id="KW-0175">Coiled coil</keyword>
<dbReference type="InterPro" id="IPR050639">
    <property type="entry name" value="SSR_resolvase"/>
</dbReference>
<proteinExistence type="predicted"/>
<dbReference type="InterPro" id="IPR006119">
    <property type="entry name" value="Resolv_N"/>
</dbReference>
<reference evidence="3" key="1">
    <citation type="submission" date="2020-10" db="EMBL/GenBank/DDBJ databases">
        <authorList>
            <person name="Gilroy R."/>
        </authorList>
    </citation>
    <scope>NUCLEOTIDE SEQUENCE</scope>
    <source>
        <strain evidence="3">ChiGjej1B1-1684</strain>
    </source>
</reference>
<dbReference type="Gene3D" id="3.90.1750.20">
    <property type="entry name" value="Putative Large Serine Recombinase, Chain B, Domain 2"/>
    <property type="match status" value="1"/>
</dbReference>
<dbReference type="InterPro" id="IPR036162">
    <property type="entry name" value="Resolvase-like_N_sf"/>
</dbReference>
<dbReference type="SMART" id="SM00857">
    <property type="entry name" value="Resolvase"/>
    <property type="match status" value="1"/>
</dbReference>
<dbReference type="GO" id="GO:0000150">
    <property type="term" value="F:DNA strand exchange activity"/>
    <property type="evidence" value="ECO:0007669"/>
    <property type="project" value="InterPro"/>
</dbReference>
<sequence length="529" mass="61068">MSGEKAAVYVRLSEEDRDKEKNFQESRSIINQKSLLFTYAEENGFQVVGVYSDEDYAGSDRNRPMFKKLIKDASLGKFSVVLCKSQSRFTREMELVEKYIHGLFPLWGVRFIGVVDRADTLVPGNKKARQINGLVNEWYLEDLSESIKSVLNDLRSKGKHIGAFAPYGYKKDKDNKGHLVPDEPAARVVRKIFSMYAEGTSKINIARYLNDKNIPTPALYKRQQNLNWKNSEAENGFYWRYYTVSSILENQVYTGAMVQGKKKSLSYKSSKTVKTDPKDWFVVENTHEPLIDKETWEKAENMRKSSAKPAYKTKNMDVFSGIVYCGFCGKKLKKSYHCRNGIKKVYYRCPMRLLGEKYCHGTSILSEKLKKTAVREFVNICNSLLGKEYTEQLTISDKSFELEQKETLENKLKSIIFNEKKLKNIFAKAYVDKYTGVISDEEYLAVTEKLKSEKSALEEEKSTLKNQIKTLDENIEKQKAEGGQNSFLKKLETDQEFADDICREFIEKITLLGHEENSRKAIIEIIWNI</sequence>
<comment type="caution">
    <text evidence="3">The sequence shown here is derived from an EMBL/GenBank/DDBJ whole genome shotgun (WGS) entry which is preliminary data.</text>
</comment>
<dbReference type="Proteomes" id="UP000824118">
    <property type="component" value="Unassembled WGS sequence"/>
</dbReference>
<dbReference type="InterPro" id="IPR011109">
    <property type="entry name" value="DNA_bind_recombinase_dom"/>
</dbReference>
<dbReference type="PROSITE" id="PS51737">
    <property type="entry name" value="RECOMBINASE_DNA_BIND"/>
    <property type="match status" value="1"/>
</dbReference>
<evidence type="ECO:0000256" key="1">
    <source>
        <dbReference type="SAM" id="Coils"/>
    </source>
</evidence>
<dbReference type="EMBL" id="DVNG01000023">
    <property type="protein sequence ID" value="HIU49704.1"/>
    <property type="molecule type" value="Genomic_DNA"/>
</dbReference>
<evidence type="ECO:0000313" key="4">
    <source>
        <dbReference type="Proteomes" id="UP000824118"/>
    </source>
</evidence>
<feature type="coiled-coil region" evidence="1">
    <location>
        <begin position="447"/>
        <end position="481"/>
    </location>
</feature>
<dbReference type="SUPFAM" id="SSF53041">
    <property type="entry name" value="Resolvase-like"/>
    <property type="match status" value="1"/>
</dbReference>
<accession>A0A9D1LX86</accession>
<evidence type="ECO:0000259" key="2">
    <source>
        <dbReference type="PROSITE" id="PS51737"/>
    </source>
</evidence>
<dbReference type="PANTHER" id="PTHR30461:SF23">
    <property type="entry name" value="DNA RECOMBINASE-RELATED"/>
    <property type="match status" value="1"/>
</dbReference>
<gene>
    <name evidence="3" type="ORF">IAD22_01650</name>
</gene>
<dbReference type="Pfam" id="PF07508">
    <property type="entry name" value="Recombinase"/>
    <property type="match status" value="1"/>
</dbReference>
<name>A0A9D1LX86_9FIRM</name>
<dbReference type="PANTHER" id="PTHR30461">
    <property type="entry name" value="DNA-INVERTASE FROM LAMBDOID PROPHAGE"/>
    <property type="match status" value="1"/>
</dbReference>
<organism evidence="3 4">
    <name type="scientific">Candidatus Limousia pullorum</name>
    <dbReference type="NCBI Taxonomy" id="2840860"/>
    <lineage>
        <taxon>Bacteria</taxon>
        <taxon>Bacillati</taxon>
        <taxon>Bacillota</taxon>
        <taxon>Clostridia</taxon>
        <taxon>Eubacteriales</taxon>
        <taxon>Oscillospiraceae</taxon>
        <taxon>Oscillospiraceae incertae sedis</taxon>
        <taxon>Candidatus Limousia</taxon>
    </lineage>
</organism>
<dbReference type="Pfam" id="PF13408">
    <property type="entry name" value="Zn_ribbon_recom"/>
    <property type="match status" value="1"/>
</dbReference>
<dbReference type="Pfam" id="PF00239">
    <property type="entry name" value="Resolvase"/>
    <property type="match status" value="1"/>
</dbReference>